<comment type="caution">
    <text evidence="6">The sequence shown here is derived from an EMBL/GenBank/DDBJ whole genome shotgun (WGS) entry which is preliminary data.</text>
</comment>
<dbReference type="Pfam" id="PF00149">
    <property type="entry name" value="Metallophos"/>
    <property type="match status" value="1"/>
</dbReference>
<evidence type="ECO:0000256" key="2">
    <source>
        <dbReference type="ARBA" id="ARBA00022801"/>
    </source>
</evidence>
<name>A0ABN1WY70_9ACTN</name>
<organism evidence="6 7">
    <name type="scientific">Streptomyces javensis</name>
    <dbReference type="NCBI Taxonomy" id="114698"/>
    <lineage>
        <taxon>Bacteria</taxon>
        <taxon>Bacillati</taxon>
        <taxon>Actinomycetota</taxon>
        <taxon>Actinomycetes</taxon>
        <taxon>Kitasatosporales</taxon>
        <taxon>Streptomycetaceae</taxon>
        <taxon>Streptomyces</taxon>
        <taxon>Streptomyces violaceusniger group</taxon>
    </lineage>
</organism>
<evidence type="ECO:0000259" key="5">
    <source>
        <dbReference type="Pfam" id="PF00149"/>
    </source>
</evidence>
<feature type="region of interest" description="Disordered" evidence="3">
    <location>
        <begin position="280"/>
        <end position="316"/>
    </location>
</feature>
<dbReference type="PANTHER" id="PTHR31302:SF31">
    <property type="entry name" value="PHOSPHODIESTERASE YAEI"/>
    <property type="match status" value="1"/>
</dbReference>
<feature type="compositionally biased region" description="Low complexity" evidence="3">
    <location>
        <begin position="128"/>
        <end position="155"/>
    </location>
</feature>
<evidence type="ECO:0000313" key="6">
    <source>
        <dbReference type="EMBL" id="GAA1272155.1"/>
    </source>
</evidence>
<dbReference type="EMBL" id="BAAAIH010000016">
    <property type="protein sequence ID" value="GAA1272155.1"/>
    <property type="molecule type" value="Genomic_DNA"/>
</dbReference>
<gene>
    <name evidence="6" type="ORF">GCM10009579_33570</name>
</gene>
<feature type="transmembrane region" description="Helical" evidence="4">
    <location>
        <begin position="335"/>
        <end position="357"/>
    </location>
</feature>
<keyword evidence="4" id="KW-1133">Transmembrane helix</keyword>
<keyword evidence="7" id="KW-1185">Reference proteome</keyword>
<proteinExistence type="predicted"/>
<reference evidence="6 7" key="1">
    <citation type="journal article" date="2019" name="Int. J. Syst. Evol. Microbiol.">
        <title>The Global Catalogue of Microorganisms (GCM) 10K type strain sequencing project: providing services to taxonomists for standard genome sequencing and annotation.</title>
        <authorList>
            <consortium name="The Broad Institute Genomics Platform"/>
            <consortium name="The Broad Institute Genome Sequencing Center for Infectious Disease"/>
            <person name="Wu L."/>
            <person name="Ma J."/>
        </authorList>
    </citation>
    <scope>NUCLEOTIDE SEQUENCE [LARGE SCALE GENOMIC DNA]</scope>
    <source>
        <strain evidence="6 7">JCM 11448</strain>
    </source>
</reference>
<feature type="transmembrane region" description="Helical" evidence="4">
    <location>
        <begin position="76"/>
        <end position="96"/>
    </location>
</feature>
<dbReference type="Gene3D" id="3.60.21.10">
    <property type="match status" value="1"/>
</dbReference>
<feature type="region of interest" description="Disordered" evidence="3">
    <location>
        <begin position="211"/>
        <end position="230"/>
    </location>
</feature>
<keyword evidence="4" id="KW-0472">Membrane</keyword>
<feature type="transmembrane region" description="Helical" evidence="4">
    <location>
        <begin position="45"/>
        <end position="64"/>
    </location>
</feature>
<dbReference type="Proteomes" id="UP001500282">
    <property type="component" value="Unassembled WGS sequence"/>
</dbReference>
<sequence>MVVLYVLIALVVVGLLTGVHWYVWRRLVRDTTARGGWARRTGTTAAFALPLISVGALVAGRAGAPFPLQRALAWPGYLWLALLLYLTLALLAGEAVRPLLRAWLSRNEPAGVRSTEGPEAPGSPPGGLPTAFADDSGAAASAPAAVGTSGREGAAAEGGAGSAAGDGLGAAVVSEAESIADRAIETPTGAAGPAVAGAVKVAEGHAAKPTAEAAVKPTAEATAEPTAEAAVKPTAEATAELTAQAAVKPTAEATAELTAQAAVKPTAEATAELTAEAAVKPTAEATAEPTAQAAVKPTAEATAEPTAQAAAEPTAQAAAKGGAADAAPASSRRLFVARAVAVGATAVAAGTVGYGTYTVLRGPRVKRITVPLAKLPRRAHGFRIAVVSDIHLGPILGRDHTRRVVEAVNRANADLVAVVGDLVDGSVADLGPAAEPLRGLRARHGSYFVTGNHEYYSGAAEWVDHVRELGLRPLENERAELPGFDLAGVNDIAGESEGHGPDFGKALGDRDRSRAAVLLAHQPVVIHDAVKAGVDLQLSGHTHGGQLWPGNYVAELANPTAAGLDRYGDTQLYVTRGAGAWGPPVRVGVPPDVTVVELASTRA</sequence>
<feature type="region of interest" description="Disordered" evidence="3">
    <location>
        <begin position="110"/>
        <end position="164"/>
    </location>
</feature>
<keyword evidence="2" id="KW-0378">Hydrolase</keyword>
<evidence type="ECO:0000256" key="3">
    <source>
        <dbReference type="SAM" id="MobiDB-lite"/>
    </source>
</evidence>
<dbReference type="CDD" id="cd07385">
    <property type="entry name" value="MPP_YkuE_C"/>
    <property type="match status" value="1"/>
</dbReference>
<dbReference type="InterPro" id="IPR051158">
    <property type="entry name" value="Metallophosphoesterase_sf"/>
</dbReference>
<evidence type="ECO:0000256" key="1">
    <source>
        <dbReference type="ARBA" id="ARBA00022723"/>
    </source>
</evidence>
<protein>
    <recommendedName>
        <fullName evidence="5">Calcineurin-like phosphoesterase domain-containing protein</fullName>
    </recommendedName>
</protein>
<keyword evidence="4" id="KW-0812">Transmembrane</keyword>
<dbReference type="InterPro" id="IPR004843">
    <property type="entry name" value="Calcineurin-like_PHP"/>
</dbReference>
<evidence type="ECO:0000313" key="7">
    <source>
        <dbReference type="Proteomes" id="UP001500282"/>
    </source>
</evidence>
<keyword evidence="1" id="KW-0479">Metal-binding</keyword>
<evidence type="ECO:0000256" key="4">
    <source>
        <dbReference type="SAM" id="Phobius"/>
    </source>
</evidence>
<feature type="transmembrane region" description="Helical" evidence="4">
    <location>
        <begin position="6"/>
        <end position="24"/>
    </location>
</feature>
<dbReference type="SUPFAM" id="SSF56300">
    <property type="entry name" value="Metallo-dependent phosphatases"/>
    <property type="match status" value="1"/>
</dbReference>
<accession>A0ABN1WY70</accession>
<dbReference type="PANTHER" id="PTHR31302">
    <property type="entry name" value="TRANSMEMBRANE PROTEIN WITH METALLOPHOSPHOESTERASE DOMAIN-RELATED"/>
    <property type="match status" value="1"/>
</dbReference>
<dbReference type="InterPro" id="IPR029052">
    <property type="entry name" value="Metallo-depent_PP-like"/>
</dbReference>
<feature type="domain" description="Calcineurin-like phosphoesterase" evidence="5">
    <location>
        <begin position="382"/>
        <end position="544"/>
    </location>
</feature>